<name>A0A9P6VLN7_9HELO</name>
<dbReference type="Pfam" id="PF00106">
    <property type="entry name" value="adh_short"/>
    <property type="match status" value="1"/>
</dbReference>
<keyword evidence="3" id="KW-1185">Reference proteome</keyword>
<dbReference type="AlphaFoldDB" id="A0A9P6VLN7"/>
<dbReference type="PANTHER" id="PTHR43157">
    <property type="entry name" value="PHOSPHATIDYLINOSITOL-GLYCAN BIOSYNTHESIS CLASS F PROTEIN-RELATED"/>
    <property type="match status" value="1"/>
</dbReference>
<dbReference type="InterPro" id="IPR002347">
    <property type="entry name" value="SDR_fam"/>
</dbReference>
<dbReference type="InterPro" id="IPR036291">
    <property type="entry name" value="NAD(P)-bd_dom_sf"/>
</dbReference>
<sequence>MALSVKDFFNTQLFLKIPQPTTSFASKTVIITGANSGLGKEAVKHIVTLGATKVILACRSLSKGNEAKFALQRFLKCSPDALEVWELDLESPASVKEFAARANKLDRLDVLINNAGIQTLNFSVVYGTERAVAVNVIGTFLLACLIVPKLMETSARLGVDTHLTFVGSALFNAAKYPRNHGDDIFTYLSEKKNVDMMNQYNLSKLFQILSVIQLASIVDPLTSTKASASNRLIINTLDPCFCKTGLAREISGVLRPVFTLFEFLFARTAEEGSRLVVQTASAGGETHGGYMRSGELKTYPPLITSEGGVRRRKYIWELLEKTLEVSANTDIPLFSLWSEQLSLGEEHDRFETALPTP</sequence>
<proteinExistence type="predicted"/>
<keyword evidence="1" id="KW-0560">Oxidoreductase</keyword>
<accession>A0A9P6VLN7</accession>
<dbReference type="Gene3D" id="3.40.50.720">
    <property type="entry name" value="NAD(P)-binding Rossmann-like Domain"/>
    <property type="match status" value="1"/>
</dbReference>
<dbReference type="PRINTS" id="PR00081">
    <property type="entry name" value="GDHRDH"/>
</dbReference>
<protein>
    <submittedName>
        <fullName evidence="2">Short chain dehydrogenase atnD</fullName>
    </submittedName>
</protein>
<evidence type="ECO:0000256" key="1">
    <source>
        <dbReference type="ARBA" id="ARBA00023002"/>
    </source>
</evidence>
<reference evidence="2" key="1">
    <citation type="submission" date="2019-07" db="EMBL/GenBank/DDBJ databases">
        <title>Hyphodiscus hymeniophilus genome sequencing and assembly.</title>
        <authorList>
            <person name="Kramer G."/>
            <person name="Nodwell J."/>
        </authorList>
    </citation>
    <scope>NUCLEOTIDE SEQUENCE</scope>
    <source>
        <strain evidence="2">ATCC 34498</strain>
    </source>
</reference>
<gene>
    <name evidence="2" type="ORF">D0Z07_3075</name>
</gene>
<dbReference type="GO" id="GO:0016491">
    <property type="term" value="F:oxidoreductase activity"/>
    <property type="evidence" value="ECO:0007669"/>
    <property type="project" value="UniProtKB-KW"/>
</dbReference>
<evidence type="ECO:0000313" key="3">
    <source>
        <dbReference type="Proteomes" id="UP000785200"/>
    </source>
</evidence>
<evidence type="ECO:0000313" key="2">
    <source>
        <dbReference type="EMBL" id="KAG0650546.1"/>
    </source>
</evidence>
<dbReference type="EMBL" id="VNKQ01000006">
    <property type="protein sequence ID" value="KAG0650546.1"/>
    <property type="molecule type" value="Genomic_DNA"/>
</dbReference>
<dbReference type="PANTHER" id="PTHR43157:SF31">
    <property type="entry name" value="PHOSPHATIDYLINOSITOL-GLYCAN BIOSYNTHESIS CLASS F PROTEIN"/>
    <property type="match status" value="1"/>
</dbReference>
<organism evidence="2 3">
    <name type="scientific">Hyphodiscus hymeniophilus</name>
    <dbReference type="NCBI Taxonomy" id="353542"/>
    <lineage>
        <taxon>Eukaryota</taxon>
        <taxon>Fungi</taxon>
        <taxon>Dikarya</taxon>
        <taxon>Ascomycota</taxon>
        <taxon>Pezizomycotina</taxon>
        <taxon>Leotiomycetes</taxon>
        <taxon>Helotiales</taxon>
        <taxon>Hyphodiscaceae</taxon>
        <taxon>Hyphodiscus</taxon>
    </lineage>
</organism>
<dbReference type="SUPFAM" id="SSF51735">
    <property type="entry name" value="NAD(P)-binding Rossmann-fold domains"/>
    <property type="match status" value="1"/>
</dbReference>
<dbReference type="Proteomes" id="UP000785200">
    <property type="component" value="Unassembled WGS sequence"/>
</dbReference>
<dbReference type="OrthoDB" id="542013at2759"/>
<comment type="caution">
    <text evidence="2">The sequence shown here is derived from an EMBL/GenBank/DDBJ whole genome shotgun (WGS) entry which is preliminary data.</text>
</comment>